<dbReference type="SUPFAM" id="SSF52777">
    <property type="entry name" value="CoA-dependent acyltransferases"/>
    <property type="match status" value="2"/>
</dbReference>
<evidence type="ECO:0000259" key="13">
    <source>
        <dbReference type="PROSITE" id="PS52019"/>
    </source>
</evidence>
<dbReference type="SUPFAM" id="SSF52151">
    <property type="entry name" value="FabD/lysophospholipase-like"/>
    <property type="match status" value="1"/>
</dbReference>
<dbReference type="CDD" id="cd05930">
    <property type="entry name" value="A_NRPS"/>
    <property type="match status" value="1"/>
</dbReference>
<keyword evidence="2" id="KW-0597">Phosphoprotein</keyword>
<dbReference type="InterPro" id="IPR016035">
    <property type="entry name" value="Acyl_Trfase/lysoPLipase"/>
</dbReference>
<dbReference type="InterPro" id="IPR020841">
    <property type="entry name" value="PKS_Beta-ketoAc_synthase_dom"/>
</dbReference>
<feature type="domain" description="Ketosynthase family 3 (KS3)" evidence="12">
    <location>
        <begin position="8"/>
        <end position="459"/>
    </location>
</feature>
<dbReference type="InterPro" id="IPR023213">
    <property type="entry name" value="CAT-like_dom_sf"/>
</dbReference>
<dbReference type="Pfam" id="PF07993">
    <property type="entry name" value="NAD_binding_4"/>
    <property type="match status" value="1"/>
</dbReference>
<dbReference type="InterPro" id="IPR036736">
    <property type="entry name" value="ACP-like_sf"/>
</dbReference>
<evidence type="ECO:0000256" key="9">
    <source>
        <dbReference type="PROSITE-ProRule" id="PRU01363"/>
    </source>
</evidence>
<proteinExistence type="predicted"/>
<feature type="domain" description="Carrier" evidence="11">
    <location>
        <begin position="3519"/>
        <end position="3596"/>
    </location>
</feature>
<evidence type="ECO:0000256" key="8">
    <source>
        <dbReference type="ARBA" id="ARBA00023268"/>
    </source>
</evidence>
<dbReference type="InterPro" id="IPR049551">
    <property type="entry name" value="PKS_DH_C"/>
</dbReference>
<dbReference type="GO" id="GO:0008168">
    <property type="term" value="F:methyltransferase activity"/>
    <property type="evidence" value="ECO:0007669"/>
    <property type="project" value="UniProtKB-KW"/>
</dbReference>
<dbReference type="InterPro" id="IPR006162">
    <property type="entry name" value="Ppantetheine_attach_site"/>
</dbReference>
<evidence type="ECO:0000259" key="12">
    <source>
        <dbReference type="PROSITE" id="PS52004"/>
    </source>
</evidence>
<evidence type="ECO:0000256" key="1">
    <source>
        <dbReference type="ARBA" id="ARBA00022450"/>
    </source>
</evidence>
<dbReference type="InterPro" id="IPR001227">
    <property type="entry name" value="Ac_transferase_dom_sf"/>
</dbReference>
<evidence type="ECO:0000256" key="3">
    <source>
        <dbReference type="ARBA" id="ARBA00022598"/>
    </source>
</evidence>
<dbReference type="InterPro" id="IPR036291">
    <property type="entry name" value="NAD(P)-bd_dom_sf"/>
</dbReference>
<feature type="region of interest" description="N-terminal hotdog fold" evidence="9">
    <location>
        <begin position="975"/>
        <end position="1112"/>
    </location>
</feature>
<dbReference type="Pfam" id="PF02801">
    <property type="entry name" value="Ketoacyl-synt_C"/>
    <property type="match status" value="1"/>
</dbReference>
<dbReference type="SUPFAM" id="SSF47336">
    <property type="entry name" value="ACP-like"/>
    <property type="match status" value="2"/>
</dbReference>
<dbReference type="PROSITE" id="PS52019">
    <property type="entry name" value="PKS_MFAS_DH"/>
    <property type="match status" value="1"/>
</dbReference>
<dbReference type="CDD" id="cd19532">
    <property type="entry name" value="C_PKS-NRPS"/>
    <property type="match status" value="1"/>
</dbReference>
<evidence type="ECO:0000256" key="2">
    <source>
        <dbReference type="ARBA" id="ARBA00022553"/>
    </source>
</evidence>
<dbReference type="Pfam" id="PF23297">
    <property type="entry name" value="ACP_SdgA_C"/>
    <property type="match status" value="1"/>
</dbReference>
<dbReference type="InterPro" id="IPR029063">
    <property type="entry name" value="SAM-dependent_MTases_sf"/>
</dbReference>
<dbReference type="InterPro" id="IPR009081">
    <property type="entry name" value="PP-bd_ACP"/>
</dbReference>
<feature type="region of interest" description="C-terminal hotdog fold" evidence="9">
    <location>
        <begin position="1130"/>
        <end position="1294"/>
    </location>
</feature>
<dbReference type="SMART" id="SM00823">
    <property type="entry name" value="PKS_PP"/>
    <property type="match status" value="2"/>
</dbReference>
<dbReference type="EMBL" id="JAUJFL010000002">
    <property type="protein sequence ID" value="KAK2611688.1"/>
    <property type="molecule type" value="Genomic_DNA"/>
</dbReference>
<dbReference type="PROSITE" id="PS00455">
    <property type="entry name" value="AMP_BINDING"/>
    <property type="match status" value="1"/>
</dbReference>
<evidence type="ECO:0000256" key="7">
    <source>
        <dbReference type="ARBA" id="ARBA00023002"/>
    </source>
</evidence>
<evidence type="ECO:0000256" key="6">
    <source>
        <dbReference type="ARBA" id="ARBA00022737"/>
    </source>
</evidence>
<dbReference type="Pfam" id="PF16197">
    <property type="entry name" value="KAsynt_C_assoc"/>
    <property type="match status" value="1"/>
</dbReference>
<dbReference type="InterPro" id="IPR020806">
    <property type="entry name" value="PKS_PP-bd"/>
</dbReference>
<evidence type="ECO:0000256" key="5">
    <source>
        <dbReference type="ARBA" id="ARBA00022679"/>
    </source>
</evidence>
<keyword evidence="1" id="KW-0596">Phosphopantetheine</keyword>
<keyword evidence="8" id="KW-0511">Multifunctional enzyme</keyword>
<dbReference type="InterPro" id="IPR042099">
    <property type="entry name" value="ANL_N_sf"/>
</dbReference>
<dbReference type="Gene3D" id="3.40.50.720">
    <property type="entry name" value="NAD(P)-binding Rossmann-like Domain"/>
    <property type="match status" value="3"/>
</dbReference>
<dbReference type="SUPFAM" id="SSF53901">
    <property type="entry name" value="Thiolase-like"/>
    <property type="match status" value="1"/>
</dbReference>
<dbReference type="PANTHER" id="PTHR43775">
    <property type="entry name" value="FATTY ACID SYNTHASE"/>
    <property type="match status" value="1"/>
</dbReference>
<dbReference type="Gene3D" id="3.40.47.10">
    <property type="match status" value="1"/>
</dbReference>
<dbReference type="PANTHER" id="PTHR43775:SF20">
    <property type="entry name" value="HYBRID PKS-NRPS SYNTHETASE APDA"/>
    <property type="match status" value="1"/>
</dbReference>
<dbReference type="Gene3D" id="1.10.1200.10">
    <property type="entry name" value="ACP-like"/>
    <property type="match status" value="2"/>
</dbReference>
<dbReference type="Gene3D" id="3.40.50.150">
    <property type="entry name" value="Vaccinia Virus protein VP39"/>
    <property type="match status" value="1"/>
</dbReference>
<keyword evidence="5" id="KW-0808">Transferase</keyword>
<dbReference type="Proteomes" id="UP001265746">
    <property type="component" value="Unassembled WGS sequence"/>
</dbReference>
<dbReference type="InterPro" id="IPR016039">
    <property type="entry name" value="Thiolase-like"/>
</dbReference>
<feature type="domain" description="PKS/mFAS DH" evidence="13">
    <location>
        <begin position="975"/>
        <end position="1294"/>
    </location>
</feature>
<dbReference type="Pfam" id="PF00550">
    <property type="entry name" value="PP-binding"/>
    <property type="match status" value="1"/>
</dbReference>
<accession>A0AAD9SMK9</accession>
<dbReference type="Pfam" id="PF00698">
    <property type="entry name" value="Acyl_transf_1"/>
    <property type="match status" value="1"/>
</dbReference>
<dbReference type="SMART" id="SM00827">
    <property type="entry name" value="PKS_AT"/>
    <property type="match status" value="1"/>
</dbReference>
<dbReference type="Gene3D" id="3.10.129.110">
    <property type="entry name" value="Polyketide synthase dehydratase"/>
    <property type="match status" value="1"/>
</dbReference>
<dbReference type="Gene3D" id="3.30.559.10">
    <property type="entry name" value="Chloramphenicol acetyltransferase-like domain"/>
    <property type="match status" value="1"/>
</dbReference>
<dbReference type="SMART" id="SM00826">
    <property type="entry name" value="PKS_DH"/>
    <property type="match status" value="1"/>
</dbReference>
<dbReference type="GO" id="GO:0004312">
    <property type="term" value="F:fatty acid synthase activity"/>
    <property type="evidence" value="ECO:0007669"/>
    <property type="project" value="TreeGrafter"/>
</dbReference>
<dbReference type="InterPro" id="IPR013968">
    <property type="entry name" value="PKS_KR"/>
</dbReference>
<dbReference type="InterPro" id="IPR049552">
    <property type="entry name" value="PKS_DH_N"/>
</dbReference>
<dbReference type="GO" id="GO:0016491">
    <property type="term" value="F:oxidoreductase activity"/>
    <property type="evidence" value="ECO:0007669"/>
    <property type="project" value="UniProtKB-KW"/>
</dbReference>
<dbReference type="Pfam" id="PF14765">
    <property type="entry name" value="PS-DH"/>
    <property type="match status" value="1"/>
</dbReference>
<organism evidence="14 15">
    <name type="scientific">Phomopsis amygdali</name>
    <name type="common">Fusicoccum amygdali</name>
    <dbReference type="NCBI Taxonomy" id="1214568"/>
    <lineage>
        <taxon>Eukaryota</taxon>
        <taxon>Fungi</taxon>
        <taxon>Dikarya</taxon>
        <taxon>Ascomycota</taxon>
        <taxon>Pezizomycotina</taxon>
        <taxon>Sordariomycetes</taxon>
        <taxon>Sordariomycetidae</taxon>
        <taxon>Diaporthales</taxon>
        <taxon>Diaporthaceae</taxon>
        <taxon>Diaporthe</taxon>
    </lineage>
</organism>
<evidence type="ECO:0000313" key="14">
    <source>
        <dbReference type="EMBL" id="KAK2611688.1"/>
    </source>
</evidence>
<dbReference type="InterPro" id="IPR000873">
    <property type="entry name" value="AMP-dep_synth/lig_dom"/>
</dbReference>
<dbReference type="Pfam" id="PF00109">
    <property type="entry name" value="ketoacyl-synt"/>
    <property type="match status" value="1"/>
</dbReference>
<evidence type="ECO:0000259" key="11">
    <source>
        <dbReference type="PROSITE" id="PS50075"/>
    </source>
</evidence>
<comment type="caution">
    <text evidence="14">The sequence shown here is derived from an EMBL/GenBank/DDBJ whole genome shotgun (WGS) entry which is preliminary data.</text>
</comment>
<feature type="domain" description="Carrier" evidence="11">
    <location>
        <begin position="2389"/>
        <end position="2466"/>
    </location>
</feature>
<dbReference type="GO" id="GO:0016874">
    <property type="term" value="F:ligase activity"/>
    <property type="evidence" value="ECO:0007669"/>
    <property type="project" value="UniProtKB-KW"/>
</dbReference>
<dbReference type="SUPFAM" id="SSF56801">
    <property type="entry name" value="Acetyl-CoA synthetase-like"/>
    <property type="match status" value="1"/>
</dbReference>
<dbReference type="InterPro" id="IPR014043">
    <property type="entry name" value="Acyl_transferase_dom"/>
</dbReference>
<sequence>MAYVQPTSEPIAIIGSGCRYPGTANTPSKLWSLLKEPYDLSKKAPTSRYNVDGFYHENGEHHGTTNAPNAYWFQEDPRLFDASFFSITPKECEAVDPQGKVLLEVVYEAMESAGLTIQSCTGKRVGVFVGTMTADYDSLCAKDEVTASQYSATGTSRAIISNRVSYFFNWNGPSMTIDTACSSSLVAMHQAVQSLRIGESTIACVAGANIMLAPEAFIIEASLHMLSPEGKSKMWDASANGYARGEGVGVFFLKTLSQALADGDQIECVIRETGVNSDGRSKGITMPSPEAQAALIKDTYNRSGLDPRNPLHRCQYFEAHGTGTQAGDPREAEAIHTAFFGPPPDLEGETLQMTSLKMTSSVEEQHQLTVGSIKTVIGHTEGAAGVAGVLKAMLGLKNRLIPPNQHLVTLNPSVAPFSARLKVPVALAPWPEAPPGQPLRASVNSFGFGGTNAHAILERYEPGIHGRSIFSEQPSTQRRLENKHNSSLGLPFLICANTEHALVKRVEDYLEYIRANPDMDLVDLACTLALGRSTLPHKVAFPASSREGLLLAMEAKLETVKSKSGAELSVRTKDTRRHKILGVFTGQGAQWATMGKELMDSSPVFRDSLLNLDKVLKSCADPPSWSLIDELAAPAQQSRLGQAALSQPLCTAVQVGLVDLLNASGVRLSAVVGHSSGEIGAAYASGAVDAREAILLAYYRGFHAKLAGGAGADSCKGGMMAAGMGVEEALNLCSDDNLVGKVYVAASNAPASVTLSGDLDAIQRAKERLDETKKFNRLLQVDTAYHSHHMDRCAAPYLESLAACNIRGRMPSKSCSWVSSVYGPAGSPTTKELAGRYWRDNMVQPVLFTEALTRALAEHGPFDAALEIGPHPALKGPATQTMQDVIGKVIPYAGVLSRGKGDLSALSEALGMLWCTLGTTAVDLNGYAAALGLPVSPGSYSIIKDLPPYPWDHSVMHYREPRVMRQYVQRPSAPHELLGVRTLDDSESGFRWRNILQPVMLPWLVHHRFQGQIIVPAAAYCVMALDAARALAVDMDADVSLFEVRDLVITSAITMPDDSQGVETLFSLQRDTRHKQAGSVVAHFILDWNPVDGSRPAKHAVSGTIVIHPGTPSEEALPSRSTQAIRHQDLLTNVDVDEFYNAVKEIGLGYTGPFRSVQALQRRMNFATAQLQKPHPEDTSVLPVRPALLDSSFQAAFAAFSAPGDGALWTSFLPQTIDRLCFNPFLCDVVPVTEDDDRETRIVDVEANITRFTPTSHDAQASFSVDIDISNSRGCIEIQIEGLVVSSFANTTAEHDREMYLQTIYKPDPWDHFSVPFLDAGVTMDAELAELCSRVSLAADADKEEEGAMNQLIASNPYRQHLELLRALGRSFPSLVPGLIQEILQDSLDMSLLHRRLTHVVDQISHRFPAIAVLEINLGGSATSLTQSIWAGLAAAASSYTYAHPEHVSPPSLTQGLSNGPQPHKFRAVLHANDKSFSEQDYAMNTYDLIIVSQGIGEDVVRDMRQLVRSGGFLITVQAQGQFLREKILHSLNNTAKTNNVMIQNEMLPAKLSPEASRDCGFGPSLHEYTTPRAGMSLVVTQAVSEETDFLRSPLDNVALSGVQGTVLIVGGKQPETACIRDRLQRLLATCECNVILARSFEEASAEDLRGLRAAVILADLDEPVLQSMTDAKLAALQVLFSPGRYVLWLTSGSRADQPYHTASVGMLRTVKGETPKMQLQFLDVDTLAGIEDAVAAAFLRLAFTFEQGPPDTLWTVESELFLERGRTFIPRLLPIQDSNDRLNSTRRVINRKVNTEKTVVDLIVEKEAGELVYSARNRGRPEDLDAVDLGAEDTVVVRMLYTSAWAVSFDEETFLFVGVGITPAGRKVIVTSPRSSSWMSVPAAWLHEIQPSLAVNEDRLVPLLVRTLLARRLMSLSQPGPIATHEADGSFASLLECAQRGQEHEHPIYHTTIDQKKAASDERFILIHPRSTLRRLQDTLPTKAGTLVDFTLGPTSASSLAAKLSHRSLLAPQESLVQLIGQGDTRSEAEHWVAEAISDAQDLLTKAAAHLHETAPALTVHRVVGQGTQPYFGAVDWITDAQKPLVQRIRQIEASTILSPSKTYLLVGLTGDLGQSLSRFMVENGARYIVVASRNPGTAKNWAADVQAMGATIRLEALDVTDLSAVRRMKENLASVLPPIGGVINGAMILADGLFADMTVENLQKVLQPKVAGSHNLDVAFSDPEPDFFIMFSSLTAIGGNSGQSNYTGANLYMAGLAAQRRKRGLAASVLDIGMLVGIGYINRVEGSEIYKNLRRQGYRPISEHDIHHMFVEAVVAGRVGSGSVSSQLSTGLQRFNPHGDNELPWHSDPRLSHHTIDANGELAASSGSGDALQSVRGLIQDSQTQEQISAALQKAFAAQLESMLRLPGGSINKDAPIIDLGVDSLVAVEIRAWFLKEVEKDVPVLKILGGDSVATVCEETAKEIMEERAALEEQAEASDAGVGSVDDTTSSSDINTGGSSLFDSPHAVPTASGNNQPDATYDQISLMSYSQARMWFPFLLLEDKTTYNCTTSYRLRGPLDVKRYEDAIHSVIQKHQVLRTCFYTDLSTGEPTQAVCFTSPFQLKKVDEADDDGDVAIETQLIAGHIYDLENAGTLTATLLSHDPEYHTIIFGYHHIILDGVSWQQFLQEVEHFYIKPTTRPALPAADYIDFAVKQRAELNLPALQKKRAFWKDTFSQLPSTIPLFPFAMVKTRRSLQHYEAKEFQLELDPALVQRIKAVSTEHQGTSFHFYVAALQVMMHRLLGIDNVCIGITDANRSDPAFMKTIGLLLDSLPLWFHLDENETFRDRFQHTRTAIYSALGNSGVPLDVILEDVGVENSVSHMPLFQVLVNYRMGALAQETVGDDIQLEYLAYTDARHPFDFILTIDEKGGRGGLTLSMQNYLYDQAAADVFIATYIHFLEAFSNLPLANITEPARYPETLTKHAVQLGAGSHLSVPIGPRTLPARIEQMANHFKNDIAITDASGSFTYHEMELQVDEIAIALEGKGVTDGTRVGLFGQLSANTVFSLLAILRVGAVYVPLDERNSDERLAAIVAESGARVIIHDQETASRVPTLVAGASTNVELLDSSFTARPQDGDFKTAKTTDKSSPGKLAFIMFTSGSTGKPKGIMLTHRNMLAHVTAATATMGLGRETVLQQSALGYDASLAQIFYALANGGRLVISSNRGEMGTMARLMRKEAVTLTLMSPSEYTMLMQYGSEDLSRCESWKVAMCGGEAFPPRLRLGFRALSLERLGVWNAYGPTEISVASNIGDVDYRDPSLDSEPSVAIGKALPGYNVCVVDENMLPVPTGCSGQLAVQGPAVSLGYLGQPALTAQKFRPAAAISMPSVGVPVATDIWYTTGDMARMAADGSLLYLGRVEQDSQIKLRGIRIELDEVANSILDTAGGILSQAVVGVRGEDQAQFLVAYVVFSTKKEPVTVEQYLERLLTQLPLPLYMRPAQAIALKVLPTNASGKLDRRALQDLPLPTRASQQSEDSDELTPTERRLRQIWETVLERDDAKITRSSNFFSAGGNSLLLLRLQAEISKVFHVRIPLPELFRMSTLQSLADFVQQSAGGHALKAPGVADGANSSNSNNNNLNWDAETAVPQSILELGRTVNTNRSLSRARPSRRGGLVVILTGATGFLGRHIVRELQSRPEVIQIVCIAVRNPFSDAARAIERDCPKAVLYAGDLRSPRLGLAEDEARLLFADADAIIHNGADVSFLKPYATLRAPNLGSTQELVRLRLRMTAPGRHVPLHFVSTAGVGILSGKKHVDAVSLAASSPSGTPVDGYVASKWASEVFLERAAEGLSIPVRIYRPSSITGDGAPTLDIMHNVVTFSRRLRAVPEMRGWRGWFDFVAVESVAKGLVHGVIGEHVSDSIAAKDVGYVHLSGELVIPIDEAKTQMQHETGYEFRSLDLTTWVREAVGVGLHPLVAAYLESTLEAEVDELWFPKLHSDLISLDVDRKAKDGAR</sequence>
<dbReference type="SUPFAM" id="SSF51735">
    <property type="entry name" value="NAD(P)-binding Rossmann-fold domains"/>
    <property type="match status" value="3"/>
</dbReference>
<dbReference type="Gene3D" id="3.30.300.30">
    <property type="match status" value="1"/>
</dbReference>
<keyword evidence="15" id="KW-1185">Reference proteome</keyword>
<keyword evidence="6" id="KW-0677">Repeat</keyword>
<dbReference type="InterPro" id="IPR014030">
    <property type="entry name" value="Ketoacyl_synth_N"/>
</dbReference>
<dbReference type="CDD" id="cd00833">
    <property type="entry name" value="PKS"/>
    <property type="match status" value="1"/>
</dbReference>
<dbReference type="Gene3D" id="3.40.366.10">
    <property type="entry name" value="Malonyl-Coenzyme A Acyl Carrier Protein, domain 2"/>
    <property type="match status" value="1"/>
</dbReference>
<dbReference type="InterPro" id="IPR032821">
    <property type="entry name" value="PKS_assoc"/>
</dbReference>
<dbReference type="InterPro" id="IPR057326">
    <property type="entry name" value="KR_dom"/>
</dbReference>
<dbReference type="InterPro" id="IPR050091">
    <property type="entry name" value="PKS_NRPS_Biosynth_Enz"/>
</dbReference>
<evidence type="ECO:0000256" key="4">
    <source>
        <dbReference type="ARBA" id="ARBA00022603"/>
    </source>
</evidence>
<dbReference type="InterPro" id="IPR045851">
    <property type="entry name" value="AMP-bd_C_sf"/>
</dbReference>
<dbReference type="InterPro" id="IPR001242">
    <property type="entry name" value="Condensation_dom"/>
</dbReference>
<dbReference type="Pfam" id="PF08659">
    <property type="entry name" value="KR"/>
    <property type="match status" value="1"/>
</dbReference>
<dbReference type="SMART" id="SM00825">
    <property type="entry name" value="PKS_KS"/>
    <property type="match status" value="1"/>
</dbReference>
<dbReference type="InterPro" id="IPR020807">
    <property type="entry name" value="PKS_DH"/>
</dbReference>
<reference evidence="14" key="1">
    <citation type="submission" date="2023-06" db="EMBL/GenBank/DDBJ databases">
        <authorList>
            <person name="Noh H."/>
        </authorList>
    </citation>
    <scope>NUCLEOTIDE SEQUENCE</scope>
    <source>
        <strain evidence="14">DUCC20226</strain>
    </source>
</reference>
<dbReference type="GO" id="GO:0006633">
    <property type="term" value="P:fatty acid biosynthetic process"/>
    <property type="evidence" value="ECO:0007669"/>
    <property type="project" value="InterPro"/>
</dbReference>
<feature type="active site" description="Proton donor; for dehydratase activity" evidence="9">
    <location>
        <position position="1190"/>
    </location>
</feature>
<dbReference type="GO" id="GO:0031177">
    <property type="term" value="F:phosphopantetheine binding"/>
    <property type="evidence" value="ECO:0007669"/>
    <property type="project" value="InterPro"/>
</dbReference>
<dbReference type="InterPro" id="IPR049900">
    <property type="entry name" value="PKS_mFAS_DH"/>
</dbReference>
<keyword evidence="7" id="KW-0560">Oxidoreductase</keyword>
<dbReference type="SMART" id="SM00822">
    <property type="entry name" value="PKS_KR"/>
    <property type="match status" value="1"/>
</dbReference>
<dbReference type="PROSITE" id="PS00012">
    <property type="entry name" value="PHOSPHOPANTETHEINE"/>
    <property type="match status" value="1"/>
</dbReference>
<dbReference type="InterPro" id="IPR016036">
    <property type="entry name" value="Malonyl_transacylase_ACP-bd"/>
</dbReference>
<keyword evidence="3" id="KW-0436">Ligase</keyword>
<evidence type="ECO:0000313" key="15">
    <source>
        <dbReference type="Proteomes" id="UP001265746"/>
    </source>
</evidence>
<dbReference type="InterPro" id="IPR014031">
    <property type="entry name" value="Ketoacyl_synth_C"/>
</dbReference>
<feature type="region of interest" description="Disordered" evidence="10">
    <location>
        <begin position="3504"/>
        <end position="3524"/>
    </location>
</feature>
<dbReference type="PROSITE" id="PS52004">
    <property type="entry name" value="KS3_2"/>
    <property type="match status" value="1"/>
</dbReference>
<dbReference type="Pfam" id="PF21089">
    <property type="entry name" value="PKS_DH_N"/>
    <property type="match status" value="1"/>
</dbReference>
<dbReference type="Gene3D" id="3.40.50.12780">
    <property type="entry name" value="N-terminal domain of ligase-like"/>
    <property type="match status" value="1"/>
</dbReference>
<protein>
    <submittedName>
        <fullName evidence="14">Uncharacterized protein</fullName>
    </submittedName>
</protein>
<dbReference type="Pfam" id="PF00668">
    <property type="entry name" value="Condensation"/>
    <property type="match status" value="1"/>
</dbReference>
<dbReference type="Gene3D" id="3.30.559.30">
    <property type="entry name" value="Nonribosomal peptide synthetase, condensation domain"/>
    <property type="match status" value="1"/>
</dbReference>
<dbReference type="GO" id="GO:0032259">
    <property type="term" value="P:methylation"/>
    <property type="evidence" value="ECO:0007669"/>
    <property type="project" value="UniProtKB-KW"/>
</dbReference>
<dbReference type="InterPro" id="IPR018201">
    <property type="entry name" value="Ketoacyl_synth_AS"/>
</dbReference>
<feature type="compositionally biased region" description="Low complexity" evidence="10">
    <location>
        <begin position="2485"/>
        <end position="2502"/>
    </location>
</feature>
<evidence type="ECO:0000256" key="10">
    <source>
        <dbReference type="SAM" id="MobiDB-lite"/>
    </source>
</evidence>
<keyword evidence="4" id="KW-0489">Methyltransferase</keyword>
<gene>
    <name evidence="14" type="ORF">N8I77_005016</name>
</gene>
<dbReference type="SUPFAM" id="SSF55048">
    <property type="entry name" value="Probable ACP-binding domain of malonyl-CoA ACP transacylase"/>
    <property type="match status" value="1"/>
</dbReference>
<dbReference type="PROSITE" id="PS00606">
    <property type="entry name" value="KS3_1"/>
    <property type="match status" value="1"/>
</dbReference>
<dbReference type="InterPro" id="IPR020845">
    <property type="entry name" value="AMP-binding_CS"/>
</dbReference>
<feature type="active site" description="Proton acceptor; for dehydratase activity" evidence="9">
    <location>
        <position position="1007"/>
    </location>
</feature>
<dbReference type="InterPro" id="IPR042104">
    <property type="entry name" value="PKS_dehydratase_sf"/>
</dbReference>
<name>A0AAD9SMK9_PHOAM</name>
<dbReference type="GO" id="GO:0044550">
    <property type="term" value="P:secondary metabolite biosynthetic process"/>
    <property type="evidence" value="ECO:0007669"/>
    <property type="project" value="UniProtKB-ARBA"/>
</dbReference>
<dbReference type="PROSITE" id="PS50075">
    <property type="entry name" value="CARRIER"/>
    <property type="match status" value="2"/>
</dbReference>
<dbReference type="Pfam" id="PF00501">
    <property type="entry name" value="AMP-binding"/>
    <property type="match status" value="1"/>
</dbReference>
<feature type="region of interest" description="Disordered" evidence="10">
    <location>
        <begin position="2472"/>
        <end position="2519"/>
    </location>
</feature>
<dbReference type="GO" id="GO:0004315">
    <property type="term" value="F:3-oxoacyl-[acyl-carrier-protein] synthase activity"/>
    <property type="evidence" value="ECO:0007669"/>
    <property type="project" value="InterPro"/>
</dbReference>
<dbReference type="InterPro" id="IPR013120">
    <property type="entry name" value="FAR_NAD-bd"/>
</dbReference>